<keyword evidence="4" id="KW-1185">Reference proteome</keyword>
<dbReference type="SUPFAM" id="SSF52972">
    <property type="entry name" value="ITPase-like"/>
    <property type="match status" value="1"/>
</dbReference>
<dbReference type="GO" id="GO:0047429">
    <property type="term" value="F:nucleoside triphosphate diphosphatase activity"/>
    <property type="evidence" value="ECO:0007669"/>
    <property type="project" value="InterPro"/>
</dbReference>
<name>R4PXI7_9BACT</name>
<keyword evidence="2" id="KW-0378">Hydrolase</keyword>
<sequence length="190" mass="21874">MSKLPVFITGNQHKADYLSRQLGISLEYQKVNLDELQSTDLHSIVEHKLRQAYAFVRRPVLVEDVSLSFNALGDLPGPYIKWFVEHAGEEACCRMLDGFEDRGAVIRCTFGYFDGEHMMFFDSELPGTISDSPRGDNGFGFDRFFINEGYDITRAEMSQEENERTYAQLMKPFSQVRKFVESLQADEMQQ</sequence>
<proteinExistence type="inferred from homology"/>
<gene>
    <name evidence="3" type="ORF">L336_0202</name>
</gene>
<accession>R4PXI7</accession>
<dbReference type="InterPro" id="IPR002637">
    <property type="entry name" value="RdgB/HAM1"/>
</dbReference>
<dbReference type="GO" id="GO:0005737">
    <property type="term" value="C:cytoplasm"/>
    <property type="evidence" value="ECO:0007669"/>
    <property type="project" value="TreeGrafter"/>
</dbReference>
<dbReference type="PANTHER" id="PTHR11067">
    <property type="entry name" value="INOSINE TRIPHOSPHATE PYROPHOSPHATASE/HAM1 PROTEIN"/>
    <property type="match status" value="1"/>
</dbReference>
<dbReference type="Proteomes" id="UP000013893">
    <property type="component" value="Chromosome"/>
</dbReference>
<organism evidence="3 4">
    <name type="scientific">Candidatus Saccharimonas aalborgensis</name>
    <dbReference type="NCBI Taxonomy" id="1332188"/>
    <lineage>
        <taxon>Bacteria</taxon>
        <taxon>Candidatus Saccharimonadota</taxon>
        <taxon>Candidatus Saccharimonadia</taxon>
        <taxon>Candidatus Saccharimonadales</taxon>
        <taxon>Candidatus Saccharimonadaceae</taxon>
        <taxon>Candidatus Saccharimonas</taxon>
    </lineage>
</organism>
<dbReference type="Pfam" id="PF01725">
    <property type="entry name" value="Ham1p_like"/>
    <property type="match status" value="1"/>
</dbReference>
<dbReference type="KEGG" id="saal:L336_0202"/>
<dbReference type="STRING" id="1332188.L336_0202"/>
<protein>
    <submittedName>
        <fullName evidence="3">Ham1 family protein</fullName>
    </submittedName>
</protein>
<dbReference type="AlphaFoldDB" id="R4PXI7"/>
<dbReference type="RefSeq" id="WP_015641361.1">
    <property type="nucleotide sequence ID" value="NC_021219.1"/>
</dbReference>
<dbReference type="CDD" id="cd00515">
    <property type="entry name" value="HAM1"/>
    <property type="match status" value="1"/>
</dbReference>
<evidence type="ECO:0000256" key="2">
    <source>
        <dbReference type="ARBA" id="ARBA00022801"/>
    </source>
</evidence>
<evidence type="ECO:0000313" key="3">
    <source>
        <dbReference type="EMBL" id="AGL61911.1"/>
    </source>
</evidence>
<comment type="similarity">
    <text evidence="1">Belongs to the HAM1 NTPase family.</text>
</comment>
<dbReference type="GO" id="GO:0009143">
    <property type="term" value="P:nucleoside triphosphate catabolic process"/>
    <property type="evidence" value="ECO:0007669"/>
    <property type="project" value="InterPro"/>
</dbReference>
<reference evidence="3 4" key="1">
    <citation type="journal article" date="2013" name="Nat. Biotechnol.">
        <title>Genome sequences of rare, uncultured bacteria obtained by differential coverage binning of multiple metagenomes.</title>
        <authorList>
            <person name="Albertsen M."/>
            <person name="Hugenholtz P."/>
            <person name="Skarshewski A."/>
            <person name="Nielsen K.L."/>
            <person name="Tyson G.W."/>
            <person name="Nielsen P.H."/>
        </authorList>
    </citation>
    <scope>NUCLEOTIDE SEQUENCE [LARGE SCALE GENOMIC DNA]</scope>
    <source>
        <strain evidence="3">TM71</strain>
    </source>
</reference>
<evidence type="ECO:0000313" key="4">
    <source>
        <dbReference type="Proteomes" id="UP000013893"/>
    </source>
</evidence>
<evidence type="ECO:0000256" key="1">
    <source>
        <dbReference type="ARBA" id="ARBA00008023"/>
    </source>
</evidence>
<dbReference type="EMBL" id="CP005957">
    <property type="protein sequence ID" value="AGL61911.1"/>
    <property type="molecule type" value="Genomic_DNA"/>
</dbReference>
<dbReference type="OrthoDB" id="9807456at2"/>
<dbReference type="InterPro" id="IPR029001">
    <property type="entry name" value="ITPase-like_fam"/>
</dbReference>
<dbReference type="PANTHER" id="PTHR11067:SF9">
    <property type="entry name" value="INOSINE TRIPHOSPHATE PYROPHOSPHATASE"/>
    <property type="match status" value="1"/>
</dbReference>
<dbReference type="Gene3D" id="3.90.950.10">
    <property type="match status" value="1"/>
</dbReference>
<dbReference type="HOGENOM" id="CLU_082080_1_1_0"/>